<protein>
    <submittedName>
        <fullName evidence="1">Uncharacterized protein</fullName>
    </submittedName>
</protein>
<sequence>MRLGVNIEYDGKNYDVLELPVDGFLHLVHGLSKEQYDRIDETFAAFWPDPTVRRHHLLSFVADQLGTSLDFLLLNRETVRFHMDDLQAYIEEHTKQGNRPS</sequence>
<proteinExistence type="predicted"/>
<keyword evidence="2" id="KW-1185">Reference proteome</keyword>
<accession>A0ABT9XG17</accession>
<dbReference type="Proteomes" id="UP001232973">
    <property type="component" value="Unassembled WGS sequence"/>
</dbReference>
<dbReference type="RefSeq" id="WP_274455095.1">
    <property type="nucleotide sequence ID" value="NZ_CP067097.1"/>
</dbReference>
<evidence type="ECO:0000313" key="2">
    <source>
        <dbReference type="Proteomes" id="UP001232973"/>
    </source>
</evidence>
<dbReference type="EMBL" id="JAUSTP010000005">
    <property type="protein sequence ID" value="MDQ0189239.1"/>
    <property type="molecule type" value="Genomic_DNA"/>
</dbReference>
<comment type="caution">
    <text evidence="1">The sequence shown here is derived from an EMBL/GenBank/DDBJ whole genome shotgun (WGS) entry which is preliminary data.</text>
</comment>
<gene>
    <name evidence="1" type="ORF">J2S03_001055</name>
</gene>
<name>A0ABT9XG17_9BACL</name>
<evidence type="ECO:0000313" key="1">
    <source>
        <dbReference type="EMBL" id="MDQ0189239.1"/>
    </source>
</evidence>
<organism evidence="1 2">
    <name type="scientific">Alicyclobacillus cycloheptanicus</name>
    <dbReference type="NCBI Taxonomy" id="1457"/>
    <lineage>
        <taxon>Bacteria</taxon>
        <taxon>Bacillati</taxon>
        <taxon>Bacillota</taxon>
        <taxon>Bacilli</taxon>
        <taxon>Bacillales</taxon>
        <taxon>Alicyclobacillaceae</taxon>
        <taxon>Alicyclobacillus</taxon>
    </lineage>
</organism>
<reference evidence="1 2" key="1">
    <citation type="submission" date="2023-07" db="EMBL/GenBank/DDBJ databases">
        <title>Genomic Encyclopedia of Type Strains, Phase IV (KMG-IV): sequencing the most valuable type-strain genomes for metagenomic binning, comparative biology and taxonomic classification.</title>
        <authorList>
            <person name="Goeker M."/>
        </authorList>
    </citation>
    <scope>NUCLEOTIDE SEQUENCE [LARGE SCALE GENOMIC DNA]</scope>
    <source>
        <strain evidence="1 2">DSM 4006</strain>
    </source>
</reference>